<evidence type="ECO:0000313" key="2">
    <source>
        <dbReference type="Proteomes" id="UP001596958"/>
    </source>
</evidence>
<sequence length="221" mass="25189">MSNLAAKLKMKPGSTWLLFGFPENYPALLELFPADVVIKHHADGEFDNALLFVKDNAELTQSLQVIAELLKPGAIFWIIYPKKNSGIESDLEMMSSWDICKKYGLRPVASAAIDQTWTALRFKPFEEVKSSEGSNQNIRQNEYLAYIDVDNKKITLPPVMAAVLEKHPGAFNFYNSLSYSNKKEYVLWILTAKQEKTREERLAKMIEKLKQGRKNSSEKPV</sequence>
<dbReference type="EMBL" id="JBHTHU010000002">
    <property type="protein sequence ID" value="MFD0749554.1"/>
    <property type="molecule type" value="Genomic_DNA"/>
</dbReference>
<comment type="caution">
    <text evidence="1">The sequence shown here is derived from an EMBL/GenBank/DDBJ whole genome shotgun (WGS) entry which is preliminary data.</text>
</comment>
<accession>A0ABW2YTI6</accession>
<dbReference type="Proteomes" id="UP001596958">
    <property type="component" value="Unassembled WGS sequence"/>
</dbReference>
<reference evidence="2" key="1">
    <citation type="journal article" date="2019" name="Int. J. Syst. Evol. Microbiol.">
        <title>The Global Catalogue of Microorganisms (GCM) 10K type strain sequencing project: providing services to taxonomists for standard genome sequencing and annotation.</title>
        <authorList>
            <consortium name="The Broad Institute Genomics Platform"/>
            <consortium name="The Broad Institute Genome Sequencing Center for Infectious Disease"/>
            <person name="Wu L."/>
            <person name="Ma J."/>
        </authorList>
    </citation>
    <scope>NUCLEOTIDE SEQUENCE [LARGE SCALE GENOMIC DNA]</scope>
    <source>
        <strain evidence="2">CCUG 63418</strain>
    </source>
</reference>
<protein>
    <submittedName>
        <fullName evidence="1">YdeI/OmpD-associated family protein</fullName>
    </submittedName>
</protein>
<name>A0ABW2YTI6_9SPHI</name>
<dbReference type="RefSeq" id="WP_377098024.1">
    <property type="nucleotide sequence ID" value="NZ_JBHTHU010000002.1"/>
</dbReference>
<gene>
    <name evidence="1" type="ORF">ACFQZS_05330</name>
</gene>
<proteinExistence type="predicted"/>
<evidence type="ECO:0000313" key="1">
    <source>
        <dbReference type="EMBL" id="MFD0749554.1"/>
    </source>
</evidence>
<organism evidence="1 2">
    <name type="scientific">Mucilaginibacter calamicampi</name>
    <dbReference type="NCBI Taxonomy" id="1302352"/>
    <lineage>
        <taxon>Bacteria</taxon>
        <taxon>Pseudomonadati</taxon>
        <taxon>Bacteroidota</taxon>
        <taxon>Sphingobacteriia</taxon>
        <taxon>Sphingobacteriales</taxon>
        <taxon>Sphingobacteriaceae</taxon>
        <taxon>Mucilaginibacter</taxon>
    </lineage>
</organism>
<dbReference type="Pfam" id="PF13376">
    <property type="entry name" value="OmdA"/>
    <property type="match status" value="1"/>
</dbReference>
<keyword evidence="2" id="KW-1185">Reference proteome</keyword>